<evidence type="ECO:0000313" key="4">
    <source>
        <dbReference type="Proteomes" id="UP000631312"/>
    </source>
</evidence>
<reference evidence="1 4" key="2">
    <citation type="submission" date="2021-01" db="EMBL/GenBank/DDBJ databases">
        <title>Whole genome shotgun sequence of Actinoplanes lobatus NBRC 12513.</title>
        <authorList>
            <person name="Komaki H."/>
            <person name="Tamura T."/>
        </authorList>
    </citation>
    <scope>NUCLEOTIDE SEQUENCE [LARGE SCALE GENOMIC DNA]</scope>
    <source>
        <strain evidence="1 4">NBRC 12513</strain>
    </source>
</reference>
<accession>A0A7W7HJ45</accession>
<keyword evidence="4" id="KW-1185">Reference proteome</keyword>
<evidence type="ECO:0000313" key="3">
    <source>
        <dbReference type="Proteomes" id="UP000590511"/>
    </source>
</evidence>
<dbReference type="EMBL" id="BOMP01000059">
    <property type="protein sequence ID" value="GIE41073.1"/>
    <property type="molecule type" value="Genomic_DNA"/>
</dbReference>
<dbReference type="Proteomes" id="UP000631312">
    <property type="component" value="Unassembled WGS sequence"/>
</dbReference>
<protein>
    <submittedName>
        <fullName evidence="2">Uncharacterized protein</fullName>
    </submittedName>
</protein>
<comment type="caution">
    <text evidence="2">The sequence shown here is derived from an EMBL/GenBank/DDBJ whole genome shotgun (WGS) entry which is preliminary data.</text>
</comment>
<dbReference type="Proteomes" id="UP000590511">
    <property type="component" value="Unassembled WGS sequence"/>
</dbReference>
<dbReference type="AlphaFoldDB" id="A0A7W7HJ45"/>
<gene>
    <name evidence="1" type="ORF">Alo02nite_39710</name>
    <name evidence="2" type="ORF">BJ964_005625</name>
</gene>
<sequence length="182" mass="19394">MSNLTDYFVAPTDEVAATAAEYTEDRLGLLDLTPEDVAAGKALYQQNPVLGAMPRVRTAASGTLVVQRKNVEPALSMAQLEEILTGRMQRVVKDDLRWAALIGPAGPEDVADAVVVSLTDTLRDALAGLDAPAIQEAARRWGEAEEFTDADTSGLAPFLTALADLAARALPGGEHLYCRVIF</sequence>
<reference evidence="2 3" key="1">
    <citation type="submission" date="2020-08" db="EMBL/GenBank/DDBJ databases">
        <title>Sequencing the genomes of 1000 actinobacteria strains.</title>
        <authorList>
            <person name="Klenk H.-P."/>
        </authorList>
    </citation>
    <scope>NUCLEOTIDE SEQUENCE [LARGE SCALE GENOMIC DNA]</scope>
    <source>
        <strain evidence="2 3">DSM 43150</strain>
    </source>
</reference>
<dbReference type="EMBL" id="JACHNC010000001">
    <property type="protein sequence ID" value="MBB4751464.1"/>
    <property type="molecule type" value="Genomic_DNA"/>
</dbReference>
<evidence type="ECO:0000313" key="1">
    <source>
        <dbReference type="EMBL" id="GIE41073.1"/>
    </source>
</evidence>
<name>A0A7W7HJ45_9ACTN</name>
<proteinExistence type="predicted"/>
<dbReference type="RefSeq" id="WP_188123492.1">
    <property type="nucleotide sequence ID" value="NZ_BOMP01000059.1"/>
</dbReference>
<evidence type="ECO:0000313" key="2">
    <source>
        <dbReference type="EMBL" id="MBB4751464.1"/>
    </source>
</evidence>
<organism evidence="2 3">
    <name type="scientific">Actinoplanes lobatus</name>
    <dbReference type="NCBI Taxonomy" id="113568"/>
    <lineage>
        <taxon>Bacteria</taxon>
        <taxon>Bacillati</taxon>
        <taxon>Actinomycetota</taxon>
        <taxon>Actinomycetes</taxon>
        <taxon>Micromonosporales</taxon>
        <taxon>Micromonosporaceae</taxon>
        <taxon>Actinoplanes</taxon>
    </lineage>
</organism>